<keyword evidence="6" id="KW-1185">Reference proteome</keyword>
<evidence type="ECO:0000313" key="5">
    <source>
        <dbReference type="EMBL" id="MBW6391476.1"/>
    </source>
</evidence>
<keyword evidence="3" id="KW-0732">Signal</keyword>
<dbReference type="InterPro" id="IPR011990">
    <property type="entry name" value="TPR-like_helical_dom_sf"/>
</dbReference>
<dbReference type="Pfam" id="PF25800">
    <property type="entry name" value="FimV_N"/>
    <property type="match status" value="1"/>
</dbReference>
<accession>A0ABS6ZN20</accession>
<dbReference type="RefSeq" id="WP_219791764.1">
    <property type="nucleotide sequence ID" value="NZ_JAHYCA010000003.1"/>
</dbReference>
<dbReference type="Pfam" id="PF14559">
    <property type="entry name" value="TPR_19"/>
    <property type="match status" value="1"/>
</dbReference>
<protein>
    <recommendedName>
        <fullName evidence="4">FimV N-terminal domain-containing protein</fullName>
    </recommendedName>
</protein>
<dbReference type="Proteomes" id="UP000769617">
    <property type="component" value="Unassembled WGS sequence"/>
</dbReference>
<feature type="domain" description="FimV N-terminal" evidence="4">
    <location>
        <begin position="19"/>
        <end position="125"/>
    </location>
</feature>
<feature type="compositionally biased region" description="Low complexity" evidence="2">
    <location>
        <begin position="636"/>
        <end position="649"/>
    </location>
</feature>
<reference evidence="5 6" key="1">
    <citation type="submission" date="2021-07" db="EMBL/GenBank/DDBJ databases">
        <authorList>
            <person name="So Y."/>
        </authorList>
    </citation>
    <scope>NUCLEOTIDE SEQUENCE [LARGE SCALE GENOMIC DNA]</scope>
    <source>
        <strain evidence="5 6">Y3S6</strain>
    </source>
</reference>
<feature type="compositionally biased region" description="Basic and acidic residues" evidence="2">
    <location>
        <begin position="668"/>
        <end position="681"/>
    </location>
</feature>
<dbReference type="NCBIfam" id="TIGR03505">
    <property type="entry name" value="FimV_core"/>
    <property type="match status" value="1"/>
</dbReference>
<feature type="region of interest" description="Disordered" evidence="2">
    <location>
        <begin position="518"/>
        <end position="545"/>
    </location>
</feature>
<evidence type="ECO:0000256" key="3">
    <source>
        <dbReference type="SAM" id="SignalP"/>
    </source>
</evidence>
<dbReference type="Gene3D" id="3.10.350.10">
    <property type="entry name" value="LysM domain"/>
    <property type="match status" value="1"/>
</dbReference>
<feature type="coiled-coil region" evidence="1">
    <location>
        <begin position="382"/>
        <end position="430"/>
    </location>
</feature>
<organism evidence="5 6">
    <name type="scientific">Billgrantia antri</name>
    <dbReference type="NCBI Taxonomy" id="2846777"/>
    <lineage>
        <taxon>Bacteria</taxon>
        <taxon>Pseudomonadati</taxon>
        <taxon>Pseudomonadota</taxon>
        <taxon>Gammaproteobacteria</taxon>
        <taxon>Oceanospirillales</taxon>
        <taxon>Halomonadaceae</taxon>
        <taxon>Billgrantia</taxon>
    </lineage>
</organism>
<dbReference type="InterPro" id="IPR036779">
    <property type="entry name" value="LysM_dom_sf"/>
</dbReference>
<comment type="caution">
    <text evidence="5">The sequence shown here is derived from an EMBL/GenBank/DDBJ whole genome shotgun (WGS) entry which is preliminary data.</text>
</comment>
<feature type="compositionally biased region" description="Basic and acidic residues" evidence="2">
    <location>
        <begin position="734"/>
        <end position="743"/>
    </location>
</feature>
<dbReference type="SUPFAM" id="SSF48452">
    <property type="entry name" value="TPR-like"/>
    <property type="match status" value="1"/>
</dbReference>
<feature type="chain" id="PRO_5047252372" description="FimV N-terminal domain-containing protein" evidence="3">
    <location>
        <begin position="19"/>
        <end position="868"/>
    </location>
</feature>
<gene>
    <name evidence="5" type="ORF">KPL81_09935</name>
</gene>
<feature type="compositionally biased region" description="Basic and acidic residues" evidence="2">
    <location>
        <begin position="691"/>
        <end position="705"/>
    </location>
</feature>
<feature type="region of interest" description="Disordered" evidence="2">
    <location>
        <begin position="293"/>
        <end position="313"/>
    </location>
</feature>
<name>A0ABS6ZN20_9GAMM</name>
<evidence type="ECO:0000313" key="6">
    <source>
        <dbReference type="Proteomes" id="UP000769617"/>
    </source>
</evidence>
<keyword evidence="1" id="KW-0175">Coiled coil</keyword>
<dbReference type="InterPro" id="IPR057840">
    <property type="entry name" value="FimV_N"/>
</dbReference>
<feature type="compositionally biased region" description="Acidic residues" evidence="2">
    <location>
        <begin position="791"/>
        <end position="801"/>
    </location>
</feature>
<dbReference type="EMBL" id="JAHYCA010000003">
    <property type="protein sequence ID" value="MBW6391476.1"/>
    <property type="molecule type" value="Genomic_DNA"/>
</dbReference>
<evidence type="ECO:0000256" key="2">
    <source>
        <dbReference type="SAM" id="MobiDB-lite"/>
    </source>
</evidence>
<feature type="compositionally biased region" description="Basic and acidic residues" evidence="2">
    <location>
        <begin position="780"/>
        <end position="790"/>
    </location>
</feature>
<feature type="region of interest" description="Disordered" evidence="2">
    <location>
        <begin position="628"/>
        <end position="823"/>
    </location>
</feature>
<evidence type="ECO:0000256" key="1">
    <source>
        <dbReference type="SAM" id="Coils"/>
    </source>
</evidence>
<feature type="signal peptide" evidence="3">
    <location>
        <begin position="1"/>
        <end position="18"/>
    </location>
</feature>
<sequence length="868" mass="92508">MTSAMLLALSTASPLVLALGVGEVEVRSSLNAPLRAVIPLTDTQGLDPERLRVSVAGPQEFESAGLSRTPLAASVRADVEVRQGRWVVTLSSENAVREPWMDLLLRFDWPAGRQLREMTLLLDPPGYDSMPVLVSGSGRQPASPAVETQVAESAPVASQVAVAPADGRRPVEESAWVDSGDTLWSVAGRLRPDSGISMDQMMVALVEANPDVFPSGNINAMRAGHTLDVPSREAIAARSAQEATNIVQAMNQAWASRGSGAPARVSLAPDAAVGDSVEASATAAAAVQAVAETSTAPGRSQATEQDDVAGATAGEASAAPRLTLLSDEELAAEAAMGVARDGGRSASAVEEKGEYAQDVLDAEVLATLGAGELAVGGSDPRLALLEQRWEESRAALEQVQRERDALQHELGGLRDEVEAMREQLSALLSEGASGEATGTSVIVQRETESDADASWWGAAYPVAIDRNLILGGAGLAALLGLWLFVRRRQRREAASTMGSRTMPNMVHGIPPADTVVPPNAPAEPLSPGVRGMSVSEAESSQEEVPRNIMPQAEAISEADIFMAYGRFDQARELLEAGLARDPERHDLRLKLLNVHVEQGERQAAEQEAQRLAETGDAALVAEAGRLLAKHQPPSPETDSLSSRSESPRPLAEPEVREQGDLPEDTAERDEPSAAAEREHADFPSSTPADSGESRSDQQALREKAASPKAPGVTPHKDDDEASTDTGAGHASPTRRSETLEWRTIDYQPPSLDPEPPAREETPMQPSVEFPRISAAGSAEQKAEAMDRPDDQANEAEWEVEEVAFPPLDRDNGAAPSEPDWRGELNEARRLLDAGEVERARAMLQRLRDGAEDSRLRDEAQALLTHNRL</sequence>
<dbReference type="InterPro" id="IPR020012">
    <property type="entry name" value="LysM_FimV"/>
</dbReference>
<dbReference type="Gene3D" id="1.25.40.10">
    <property type="entry name" value="Tetratricopeptide repeat domain"/>
    <property type="match status" value="1"/>
</dbReference>
<evidence type="ECO:0000259" key="4">
    <source>
        <dbReference type="Pfam" id="PF25800"/>
    </source>
</evidence>
<proteinExistence type="predicted"/>